<proteinExistence type="predicted"/>
<gene>
    <name evidence="2" type="ORF">O1R50_10925</name>
</gene>
<feature type="domain" description="Mycothiol-dependent maleylpyruvate isomerase metal-binding" evidence="1">
    <location>
        <begin position="10"/>
        <end position="154"/>
    </location>
</feature>
<dbReference type="SUPFAM" id="SSF109854">
    <property type="entry name" value="DinB/YfiT-like putative metalloenzymes"/>
    <property type="match status" value="1"/>
</dbReference>
<dbReference type="InterPro" id="IPR017517">
    <property type="entry name" value="Maleyloyr_isom"/>
</dbReference>
<dbReference type="InterPro" id="IPR024344">
    <property type="entry name" value="MDMPI_metal-binding"/>
</dbReference>
<evidence type="ECO:0000313" key="3">
    <source>
        <dbReference type="Proteomes" id="UP001146067"/>
    </source>
</evidence>
<dbReference type="GO" id="GO:0046872">
    <property type="term" value="F:metal ion binding"/>
    <property type="evidence" value="ECO:0007669"/>
    <property type="project" value="InterPro"/>
</dbReference>
<dbReference type="AlphaFoldDB" id="A0A9X3P895"/>
<sequence length="223" mass="23586">MIPSALTALNRESEQLSTVLDGLDHGDWTAPTRCTPWDAAALAAHITMTLARLCPMLDAPEPPEAAVDAAGYYRPDERFSPDVNEIRIDSAAEAAAAGGPAVAARFHATRRTLERCANEAPGRRVTTRHGDPMTLEDFLTTRVVEVAVHGIDLADALDRPRWTTPEAAAHVAALLLGPDHATVLAGLGLGPVAFIAKATGRDDFTAAERAAVEARGITWLALG</sequence>
<comment type="caution">
    <text evidence="2">The sequence shown here is derived from an EMBL/GenBank/DDBJ whole genome shotgun (WGS) entry which is preliminary data.</text>
</comment>
<dbReference type="GO" id="GO:0016853">
    <property type="term" value="F:isomerase activity"/>
    <property type="evidence" value="ECO:0007669"/>
    <property type="project" value="UniProtKB-KW"/>
</dbReference>
<dbReference type="EMBL" id="JAPZVP010000007">
    <property type="protein sequence ID" value="MDA1360142.1"/>
    <property type="molecule type" value="Genomic_DNA"/>
</dbReference>
<keyword evidence="2" id="KW-0413">Isomerase</keyword>
<keyword evidence="3" id="KW-1185">Reference proteome</keyword>
<reference evidence="2" key="1">
    <citation type="submission" date="2022-12" db="EMBL/GenBank/DDBJ databases">
        <title>Gycomyces niveus sp.nov.,a novel actinomycete isolated from soil in Shouguan.</title>
        <authorList>
            <person name="Yang X."/>
        </authorList>
    </citation>
    <scope>NUCLEOTIDE SEQUENCE</scope>
    <source>
        <strain evidence="2">NEAU-A15</strain>
    </source>
</reference>
<protein>
    <submittedName>
        <fullName evidence="2">Maleylpyruvate isomerase N-terminal domain-containing protein</fullName>
    </submittedName>
</protein>
<dbReference type="Proteomes" id="UP001146067">
    <property type="component" value="Unassembled WGS sequence"/>
</dbReference>
<organism evidence="2 3">
    <name type="scientific">Glycomyces luteolus</name>
    <dbReference type="NCBI Taxonomy" id="2670330"/>
    <lineage>
        <taxon>Bacteria</taxon>
        <taxon>Bacillati</taxon>
        <taxon>Actinomycetota</taxon>
        <taxon>Actinomycetes</taxon>
        <taxon>Glycomycetales</taxon>
        <taxon>Glycomycetaceae</taxon>
        <taxon>Glycomyces</taxon>
    </lineage>
</organism>
<dbReference type="Pfam" id="PF11716">
    <property type="entry name" value="MDMPI_N"/>
    <property type="match status" value="1"/>
</dbReference>
<evidence type="ECO:0000259" key="1">
    <source>
        <dbReference type="Pfam" id="PF11716"/>
    </source>
</evidence>
<name>A0A9X3P895_9ACTN</name>
<accession>A0A9X3P895</accession>
<dbReference type="InterPro" id="IPR034660">
    <property type="entry name" value="DinB/YfiT-like"/>
</dbReference>
<evidence type="ECO:0000313" key="2">
    <source>
        <dbReference type="EMBL" id="MDA1360142.1"/>
    </source>
</evidence>
<dbReference type="NCBIfam" id="TIGR03083">
    <property type="entry name" value="maleylpyruvate isomerase family mycothiol-dependent enzyme"/>
    <property type="match status" value="1"/>
</dbReference>
<dbReference type="Gene3D" id="1.20.120.450">
    <property type="entry name" value="dinb family like domain"/>
    <property type="match status" value="1"/>
</dbReference>
<dbReference type="RefSeq" id="WP_270110057.1">
    <property type="nucleotide sequence ID" value="NZ_JAPZVP010000007.1"/>
</dbReference>